<gene>
    <name evidence="2" type="ORF">F2Q69_00043901</name>
</gene>
<protein>
    <submittedName>
        <fullName evidence="2">Uncharacterized protein</fullName>
    </submittedName>
</protein>
<dbReference type="EMBL" id="QGKX02001621">
    <property type="protein sequence ID" value="KAF3499623.1"/>
    <property type="molecule type" value="Genomic_DNA"/>
</dbReference>
<evidence type="ECO:0000313" key="2">
    <source>
        <dbReference type="EMBL" id="KAF3499623.1"/>
    </source>
</evidence>
<accession>A0A8S9NF31</accession>
<dbReference type="AlphaFoldDB" id="A0A8S9NF31"/>
<proteinExistence type="predicted"/>
<dbReference type="Proteomes" id="UP000712600">
    <property type="component" value="Unassembled WGS sequence"/>
</dbReference>
<sequence length="67" mass="7564">MTLTLHQFLQMARTKQSAKRTHATCASSTPPPQTQQQTSTTYSWPREQEGEPIDLESPLLLDFNCEG</sequence>
<organism evidence="2 3">
    <name type="scientific">Brassica cretica</name>
    <name type="common">Mustard</name>
    <dbReference type="NCBI Taxonomy" id="69181"/>
    <lineage>
        <taxon>Eukaryota</taxon>
        <taxon>Viridiplantae</taxon>
        <taxon>Streptophyta</taxon>
        <taxon>Embryophyta</taxon>
        <taxon>Tracheophyta</taxon>
        <taxon>Spermatophyta</taxon>
        <taxon>Magnoliopsida</taxon>
        <taxon>eudicotyledons</taxon>
        <taxon>Gunneridae</taxon>
        <taxon>Pentapetalae</taxon>
        <taxon>rosids</taxon>
        <taxon>malvids</taxon>
        <taxon>Brassicales</taxon>
        <taxon>Brassicaceae</taxon>
        <taxon>Brassiceae</taxon>
        <taxon>Brassica</taxon>
    </lineage>
</organism>
<reference evidence="2" key="1">
    <citation type="submission" date="2019-12" db="EMBL/GenBank/DDBJ databases">
        <title>Genome sequencing and annotation of Brassica cretica.</title>
        <authorList>
            <person name="Studholme D.J."/>
            <person name="Sarris P."/>
        </authorList>
    </citation>
    <scope>NUCLEOTIDE SEQUENCE</scope>
    <source>
        <strain evidence="2">PFS-109/04</strain>
        <tissue evidence="2">Leaf</tissue>
    </source>
</reference>
<evidence type="ECO:0000313" key="3">
    <source>
        <dbReference type="Proteomes" id="UP000712600"/>
    </source>
</evidence>
<name>A0A8S9NF31_BRACR</name>
<comment type="caution">
    <text evidence="2">The sequence shown here is derived from an EMBL/GenBank/DDBJ whole genome shotgun (WGS) entry which is preliminary data.</text>
</comment>
<evidence type="ECO:0000256" key="1">
    <source>
        <dbReference type="SAM" id="MobiDB-lite"/>
    </source>
</evidence>
<feature type="region of interest" description="Disordered" evidence="1">
    <location>
        <begin position="14"/>
        <end position="55"/>
    </location>
</feature>